<accession>A0A2U9BLZ6</accession>
<dbReference type="Proteomes" id="UP000246464">
    <property type="component" value="Chromosome 7"/>
</dbReference>
<proteinExistence type="predicted"/>
<sequence length="91" mass="10041">MAECVTLLSVTHVGRRRAEDRLIRGGGGVDISAVAHTAEGRSVPPQRREEQPPGVHRRPRAAQVRDNASTSGRRRRAQRLYGGQMGRTSSW</sequence>
<feature type="region of interest" description="Disordered" evidence="1">
    <location>
        <begin position="34"/>
        <end position="91"/>
    </location>
</feature>
<gene>
    <name evidence="2" type="ORF">SMAX5B_001297</name>
</gene>
<dbReference type="AlphaFoldDB" id="A0A2U9BLZ6"/>
<dbReference type="EMBL" id="CP026249">
    <property type="protein sequence ID" value="AWP04696.1"/>
    <property type="molecule type" value="Genomic_DNA"/>
</dbReference>
<reference evidence="2 3" key="1">
    <citation type="submission" date="2017-12" db="EMBL/GenBank/DDBJ databases">
        <title>Integrating genomic resources of turbot (Scophthalmus maximus) in depth evaluation of genetic and physical mapping variation across individuals.</title>
        <authorList>
            <person name="Martinez P."/>
        </authorList>
    </citation>
    <scope>NUCLEOTIDE SEQUENCE [LARGE SCALE GENOMIC DNA]</scope>
</reference>
<evidence type="ECO:0000313" key="3">
    <source>
        <dbReference type="Proteomes" id="UP000246464"/>
    </source>
</evidence>
<protein>
    <submittedName>
        <fullName evidence="2">Uncharacterized protein</fullName>
    </submittedName>
</protein>
<evidence type="ECO:0000256" key="1">
    <source>
        <dbReference type="SAM" id="MobiDB-lite"/>
    </source>
</evidence>
<keyword evidence="3" id="KW-1185">Reference proteome</keyword>
<organism evidence="2 3">
    <name type="scientific">Scophthalmus maximus</name>
    <name type="common">Turbot</name>
    <name type="synonym">Psetta maxima</name>
    <dbReference type="NCBI Taxonomy" id="52904"/>
    <lineage>
        <taxon>Eukaryota</taxon>
        <taxon>Metazoa</taxon>
        <taxon>Chordata</taxon>
        <taxon>Craniata</taxon>
        <taxon>Vertebrata</taxon>
        <taxon>Euteleostomi</taxon>
        <taxon>Actinopterygii</taxon>
        <taxon>Neopterygii</taxon>
        <taxon>Teleostei</taxon>
        <taxon>Neoteleostei</taxon>
        <taxon>Acanthomorphata</taxon>
        <taxon>Carangaria</taxon>
        <taxon>Pleuronectiformes</taxon>
        <taxon>Pleuronectoidei</taxon>
        <taxon>Scophthalmidae</taxon>
        <taxon>Scophthalmus</taxon>
    </lineage>
</organism>
<name>A0A2U9BLZ6_SCOMX</name>
<evidence type="ECO:0000313" key="2">
    <source>
        <dbReference type="EMBL" id="AWP04696.1"/>
    </source>
</evidence>